<dbReference type="AlphaFoldDB" id="A0A5M9ZVI1"/>
<organism evidence="1 2">
    <name type="scientific">Bifidobacterium tissieri</name>
    <dbReference type="NCBI Taxonomy" id="1630162"/>
    <lineage>
        <taxon>Bacteria</taxon>
        <taxon>Bacillati</taxon>
        <taxon>Actinomycetota</taxon>
        <taxon>Actinomycetes</taxon>
        <taxon>Bifidobacteriales</taxon>
        <taxon>Bifidobacteriaceae</taxon>
        <taxon>Bifidobacterium</taxon>
    </lineage>
</organism>
<comment type="caution">
    <text evidence="1">The sequence shown here is derived from an EMBL/GenBank/DDBJ whole genome shotgun (WGS) entry which is preliminary data.</text>
</comment>
<name>A0A5M9ZVI1_9BIFI</name>
<dbReference type="EMBL" id="RZUI01000002">
    <property type="protein sequence ID" value="KAA8831624.1"/>
    <property type="molecule type" value="Genomic_DNA"/>
</dbReference>
<proteinExistence type="predicted"/>
<sequence length="186" mass="21914">MSNRIRIPFDDVRKGDRIHLKGDLNTYTAWQGTTGARIVIQPLRIGMALRRETTGWNTVGGFTYDAFPPAIIYVERQHFDYATRYKRTKQPLPPRIEIEPEYLGEMYASIWYQGVTHTLRMLHVPENTKPWIILKDVTEWWRTDRDLPDVRYATPSTWADLPTLLPEGARITRMADADDYYRSLYY</sequence>
<reference evidence="1 2" key="1">
    <citation type="journal article" date="2019" name="Syst. Appl. Microbiol.">
        <title>Characterization of Bifidobacterium species in feaces of the Egyptian fruit bat: Description of B. vespertilionis sp. nov. and B. rousetti sp. nov.</title>
        <authorList>
            <person name="Modesto M."/>
            <person name="Satti M."/>
            <person name="Watanabe K."/>
            <person name="Puglisi E."/>
            <person name="Morelli L."/>
            <person name="Huang C.-H."/>
            <person name="Liou J.-S."/>
            <person name="Miyashita M."/>
            <person name="Tamura T."/>
            <person name="Saito S."/>
            <person name="Mori K."/>
            <person name="Huang L."/>
            <person name="Sciavilla P."/>
            <person name="Sandri C."/>
            <person name="Spiezio C."/>
            <person name="Vitali F."/>
            <person name="Cavalieri D."/>
            <person name="Perpetuini G."/>
            <person name="Tofalo R."/>
            <person name="Bonetti A."/>
            <person name="Arita M."/>
            <person name="Mattarelli P."/>
        </authorList>
    </citation>
    <scope>NUCLEOTIDE SEQUENCE [LARGE SCALE GENOMIC DNA]</scope>
    <source>
        <strain evidence="1 2">RST7</strain>
    </source>
</reference>
<evidence type="ECO:0000313" key="2">
    <source>
        <dbReference type="Proteomes" id="UP000412028"/>
    </source>
</evidence>
<dbReference type="Proteomes" id="UP000412028">
    <property type="component" value="Unassembled WGS sequence"/>
</dbReference>
<gene>
    <name evidence="1" type="ORF">EMO89_02545</name>
</gene>
<accession>A0A5M9ZVI1</accession>
<protein>
    <submittedName>
        <fullName evidence="1">Uncharacterized protein</fullName>
    </submittedName>
</protein>
<dbReference type="RefSeq" id="WP_150380797.1">
    <property type="nucleotide sequence ID" value="NZ_RZUI01000002.1"/>
</dbReference>
<evidence type="ECO:0000313" key="1">
    <source>
        <dbReference type="EMBL" id="KAA8831624.1"/>
    </source>
</evidence>